<evidence type="ECO:0000313" key="1">
    <source>
        <dbReference type="EMBL" id="MDV6236439.1"/>
    </source>
</evidence>
<accession>A0AAE4QNS3</accession>
<keyword evidence="2" id="KW-1185">Reference proteome</keyword>
<dbReference type="RefSeq" id="WP_317573191.1">
    <property type="nucleotide sequence ID" value="NZ_NPEF02000013.1"/>
</dbReference>
<dbReference type="AlphaFoldDB" id="A0AAE4QNS3"/>
<gene>
    <name evidence="1" type="ORF">CH379_012455</name>
</gene>
<proteinExistence type="predicted"/>
<organism evidence="1 2">
    <name type="scientific">Leptospira ellisii</name>
    <dbReference type="NCBI Taxonomy" id="2023197"/>
    <lineage>
        <taxon>Bacteria</taxon>
        <taxon>Pseudomonadati</taxon>
        <taxon>Spirochaetota</taxon>
        <taxon>Spirochaetia</taxon>
        <taxon>Leptospirales</taxon>
        <taxon>Leptospiraceae</taxon>
        <taxon>Leptospira</taxon>
    </lineage>
</organism>
<name>A0AAE4QNS3_9LEPT</name>
<evidence type="ECO:0008006" key="3">
    <source>
        <dbReference type="Google" id="ProtNLM"/>
    </source>
</evidence>
<sequence>MKVILIIFFGICILLISCAGYVYEPFNPKPVTTSENTYVWFKFENKRTDSERAILQDKDRVAKFFTYHFQVSIWDHQEFFIKVKDYRTINPYFEYWQRYYKQTRMLRYGINSLTFVEGCEYKMPVPVGINKYKFDFGADDPRRLARIIKTLNVPANHSIRIVFDIDGPPQVEPEEQEEYGQNVKKYQVPIKLTVERNPEPDIDKPCEIPVTQ</sequence>
<reference evidence="1 2" key="1">
    <citation type="journal article" date="2018" name="Microb. Genom.">
        <title>Deciphering the unexplored Leptospira diversity from soils uncovers genomic evolution to virulence.</title>
        <authorList>
            <person name="Thibeaux R."/>
            <person name="Iraola G."/>
            <person name="Ferres I."/>
            <person name="Bierque E."/>
            <person name="Girault D."/>
            <person name="Soupe-Gilbert M.E."/>
            <person name="Picardeau M."/>
            <person name="Goarant C."/>
        </authorList>
    </citation>
    <scope>NUCLEOTIDE SEQUENCE [LARGE SCALE GENOMIC DNA]</scope>
    <source>
        <strain evidence="1 2">ATI7-C-A5</strain>
    </source>
</reference>
<dbReference type="Proteomes" id="UP000232122">
    <property type="component" value="Unassembled WGS sequence"/>
</dbReference>
<dbReference type="PROSITE" id="PS51257">
    <property type="entry name" value="PROKAR_LIPOPROTEIN"/>
    <property type="match status" value="1"/>
</dbReference>
<dbReference type="EMBL" id="NPEF02000013">
    <property type="protein sequence ID" value="MDV6236439.1"/>
    <property type="molecule type" value="Genomic_DNA"/>
</dbReference>
<evidence type="ECO:0000313" key="2">
    <source>
        <dbReference type="Proteomes" id="UP000232122"/>
    </source>
</evidence>
<protein>
    <recommendedName>
        <fullName evidence="3">Lipoprotein</fullName>
    </recommendedName>
</protein>
<comment type="caution">
    <text evidence="1">The sequence shown here is derived from an EMBL/GenBank/DDBJ whole genome shotgun (WGS) entry which is preliminary data.</text>
</comment>